<dbReference type="InterPro" id="IPR029000">
    <property type="entry name" value="Cyclophilin-like_dom_sf"/>
</dbReference>
<comment type="function">
    <text evidence="3">PPIases accelerate the folding of proteins. It catalyzes the cis-trans isomerization of proline imidic peptide bonds in oligopeptides.</text>
</comment>
<dbReference type="Proteomes" id="UP000064967">
    <property type="component" value="Chromosome"/>
</dbReference>
<gene>
    <name evidence="5" type="ORF">AKJ09_09098</name>
</gene>
<evidence type="ECO:0000313" key="6">
    <source>
        <dbReference type="Proteomes" id="UP000064967"/>
    </source>
</evidence>
<keyword evidence="1 3" id="KW-0697">Rotamase</keyword>
<reference evidence="5 6" key="1">
    <citation type="submission" date="2015-08" db="EMBL/GenBank/DDBJ databases">
        <authorList>
            <person name="Babu N.S."/>
            <person name="Beckwith C.J."/>
            <person name="Beseler K.G."/>
            <person name="Brison A."/>
            <person name="Carone J.V."/>
            <person name="Caskin T.P."/>
            <person name="Diamond M."/>
            <person name="Durham M.E."/>
            <person name="Foxe J.M."/>
            <person name="Go M."/>
            <person name="Henderson B.A."/>
            <person name="Jones I.B."/>
            <person name="McGettigan J.A."/>
            <person name="Micheletti S.J."/>
            <person name="Nasrallah M.E."/>
            <person name="Ortiz D."/>
            <person name="Piller C.R."/>
            <person name="Privatt S.R."/>
            <person name="Schneider S.L."/>
            <person name="Sharp S."/>
            <person name="Smith T.C."/>
            <person name="Stanton J.D."/>
            <person name="Ullery H.E."/>
            <person name="Wilson R.J."/>
            <person name="Serrano M.G."/>
            <person name="Buck G."/>
            <person name="Lee V."/>
            <person name="Wang Y."/>
            <person name="Carvalho R."/>
            <person name="Voegtly L."/>
            <person name="Shi R."/>
            <person name="Duckworth R."/>
            <person name="Johnson A."/>
            <person name="Loviza R."/>
            <person name="Walstead R."/>
            <person name="Shah Z."/>
            <person name="Kiflezghi M."/>
            <person name="Wade K."/>
            <person name="Ball S.L."/>
            <person name="Bradley K.W."/>
            <person name="Asai D.J."/>
            <person name="Bowman C.A."/>
            <person name="Russell D.A."/>
            <person name="Pope W.H."/>
            <person name="Jacobs-Sera D."/>
            <person name="Hendrix R.W."/>
            <person name="Hatfull G.F."/>
        </authorList>
    </citation>
    <scope>NUCLEOTIDE SEQUENCE [LARGE SCALE GENOMIC DNA]</scope>
    <source>
        <strain evidence="5 6">DSM 27648</strain>
    </source>
</reference>
<dbReference type="PANTHER" id="PTHR45625:SF4">
    <property type="entry name" value="PEPTIDYLPROLYL ISOMERASE DOMAIN AND WD REPEAT-CONTAINING PROTEIN 1"/>
    <property type="match status" value="1"/>
</dbReference>
<keyword evidence="2 3" id="KW-0413">Isomerase</keyword>
<dbReference type="GO" id="GO:0003755">
    <property type="term" value="F:peptidyl-prolyl cis-trans isomerase activity"/>
    <property type="evidence" value="ECO:0007669"/>
    <property type="project" value="UniProtKB-UniRule"/>
</dbReference>
<dbReference type="Gene3D" id="2.40.100.10">
    <property type="entry name" value="Cyclophilin-like"/>
    <property type="match status" value="1"/>
</dbReference>
<dbReference type="PROSITE" id="PS50072">
    <property type="entry name" value="CSA_PPIASE_2"/>
    <property type="match status" value="1"/>
</dbReference>
<dbReference type="KEGG" id="llu:AKJ09_09098"/>
<comment type="similarity">
    <text evidence="3">Belongs to the cyclophilin-type PPIase family.</text>
</comment>
<evidence type="ECO:0000256" key="3">
    <source>
        <dbReference type="RuleBase" id="RU363019"/>
    </source>
</evidence>
<dbReference type="PRINTS" id="PR00153">
    <property type="entry name" value="CSAPPISMRASE"/>
</dbReference>
<keyword evidence="6" id="KW-1185">Reference proteome</keyword>
<evidence type="ECO:0000256" key="2">
    <source>
        <dbReference type="ARBA" id="ARBA00023235"/>
    </source>
</evidence>
<evidence type="ECO:0000259" key="4">
    <source>
        <dbReference type="PROSITE" id="PS50072"/>
    </source>
</evidence>
<sequence>MPICAIYGRARIDLSFRGVGSCSRDPLASVPMPAAPRFVGVVALLTVLASGLVTACSSSSDSSTAGGRYSAAPAMTIDANKHYSATITTAKGTITLDLDPKSAPISVNNFVFLARDGYYDGLTFHRVEANFVVQGGDPTGTGNGGPGYTIPDEASPLLHTEGALGMAKSTAPNSAGSQFYMLLSAQPSLDGRYTVFGKVSSGMDVLKTIARGDVMTKVTITEQ</sequence>
<dbReference type="PANTHER" id="PTHR45625">
    <property type="entry name" value="PEPTIDYL-PROLYL CIS-TRANS ISOMERASE-RELATED"/>
    <property type="match status" value="1"/>
</dbReference>
<accession>A0A0K1QAI7</accession>
<dbReference type="EC" id="5.2.1.8" evidence="3"/>
<feature type="domain" description="PPIase cyclophilin-type" evidence="4">
    <location>
        <begin position="92"/>
        <end position="223"/>
    </location>
</feature>
<dbReference type="Pfam" id="PF00160">
    <property type="entry name" value="Pro_isomerase"/>
    <property type="match status" value="1"/>
</dbReference>
<dbReference type="InterPro" id="IPR002130">
    <property type="entry name" value="Cyclophilin-type_PPIase_dom"/>
</dbReference>
<evidence type="ECO:0000256" key="1">
    <source>
        <dbReference type="ARBA" id="ARBA00023110"/>
    </source>
</evidence>
<dbReference type="InterPro" id="IPR044666">
    <property type="entry name" value="Cyclophilin_A-like"/>
</dbReference>
<comment type="catalytic activity">
    <reaction evidence="3">
        <text>[protein]-peptidylproline (omega=180) = [protein]-peptidylproline (omega=0)</text>
        <dbReference type="Rhea" id="RHEA:16237"/>
        <dbReference type="Rhea" id="RHEA-COMP:10747"/>
        <dbReference type="Rhea" id="RHEA-COMP:10748"/>
        <dbReference type="ChEBI" id="CHEBI:83833"/>
        <dbReference type="ChEBI" id="CHEBI:83834"/>
        <dbReference type="EC" id="5.2.1.8"/>
    </reaction>
</comment>
<evidence type="ECO:0000313" key="5">
    <source>
        <dbReference type="EMBL" id="AKV02435.1"/>
    </source>
</evidence>
<dbReference type="SUPFAM" id="SSF50891">
    <property type="entry name" value="Cyclophilin-like"/>
    <property type="match status" value="1"/>
</dbReference>
<dbReference type="CDD" id="cd00317">
    <property type="entry name" value="cyclophilin"/>
    <property type="match status" value="1"/>
</dbReference>
<protein>
    <recommendedName>
        <fullName evidence="3">Peptidyl-prolyl cis-trans isomerase</fullName>
        <shortName evidence="3">PPIase</shortName>
        <ecNumber evidence="3">5.2.1.8</ecNumber>
    </recommendedName>
</protein>
<proteinExistence type="inferred from homology"/>
<dbReference type="STRING" id="1391654.AKJ09_09098"/>
<organism evidence="5 6">
    <name type="scientific">Labilithrix luteola</name>
    <dbReference type="NCBI Taxonomy" id="1391654"/>
    <lineage>
        <taxon>Bacteria</taxon>
        <taxon>Pseudomonadati</taxon>
        <taxon>Myxococcota</taxon>
        <taxon>Polyangia</taxon>
        <taxon>Polyangiales</taxon>
        <taxon>Labilitrichaceae</taxon>
        <taxon>Labilithrix</taxon>
    </lineage>
</organism>
<name>A0A0K1QAI7_9BACT</name>
<dbReference type="PATRIC" id="fig|1391654.3.peg.9221"/>
<dbReference type="EMBL" id="CP012333">
    <property type="protein sequence ID" value="AKV02435.1"/>
    <property type="molecule type" value="Genomic_DNA"/>
</dbReference>
<dbReference type="AlphaFoldDB" id="A0A0K1QAI7"/>